<accession>Q5GXI4</accession>
<protein>
    <recommendedName>
        <fullName evidence="4">DUF4442 domain-containing protein</fullName>
    </recommendedName>
</protein>
<name>Q5GXI4_XANOR</name>
<dbReference type="STRING" id="291331.XOO3333"/>
<evidence type="ECO:0000313" key="2">
    <source>
        <dbReference type="EMBL" id="AAW76587.1"/>
    </source>
</evidence>
<keyword evidence="1" id="KW-1133">Transmembrane helix</keyword>
<feature type="transmembrane region" description="Helical" evidence="1">
    <location>
        <begin position="12"/>
        <end position="34"/>
    </location>
</feature>
<dbReference type="Proteomes" id="UP000006735">
    <property type="component" value="Chromosome"/>
</dbReference>
<evidence type="ECO:0000256" key="1">
    <source>
        <dbReference type="SAM" id="Phobius"/>
    </source>
</evidence>
<organism evidence="2 3">
    <name type="scientific">Xanthomonas oryzae pv. oryzae (strain KACC10331 / KXO85)</name>
    <dbReference type="NCBI Taxonomy" id="291331"/>
    <lineage>
        <taxon>Bacteria</taxon>
        <taxon>Pseudomonadati</taxon>
        <taxon>Pseudomonadota</taxon>
        <taxon>Gammaproteobacteria</taxon>
        <taxon>Lysobacterales</taxon>
        <taxon>Lysobacteraceae</taxon>
        <taxon>Xanthomonas</taxon>
    </lineage>
</organism>
<gene>
    <name evidence="2" type="ordered locus">XOO3333</name>
</gene>
<dbReference type="SUPFAM" id="SSF54637">
    <property type="entry name" value="Thioesterase/thiol ester dehydrase-isomerase"/>
    <property type="match status" value="1"/>
</dbReference>
<dbReference type="HOGENOM" id="CLU_1199410_0_0_6"/>
<keyword evidence="1" id="KW-0472">Membrane</keyword>
<evidence type="ECO:0000313" key="3">
    <source>
        <dbReference type="Proteomes" id="UP000006735"/>
    </source>
</evidence>
<dbReference type="EMBL" id="AE013598">
    <property type="protein sequence ID" value="AAW76587.1"/>
    <property type="molecule type" value="Genomic_DNA"/>
</dbReference>
<dbReference type="AlphaFoldDB" id="Q5GXI4"/>
<dbReference type="Pfam" id="PF14539">
    <property type="entry name" value="DUF4442"/>
    <property type="match status" value="1"/>
</dbReference>
<dbReference type="KEGG" id="xoo:XOO3333"/>
<dbReference type="Gene3D" id="3.10.129.10">
    <property type="entry name" value="Hotdog Thioesterase"/>
    <property type="match status" value="1"/>
</dbReference>
<sequence>MTPDIRLRVDGRAIVLLTAGCAPGLCPAFAFWACKASAPGRSIAVTPMRSEQQQTDQHADTLHPYACECHAAHLPSSRKKARMRASLFKFGLNLWRPFLFAGIHVTVLSEDYRFARVELRHRPWNRNYVGTHFGGSLFAMTDPFWMLLTIHNLGRDYYVWDKAGNIEFVKPGRGTLTADFVIDDSLLAQLRQATASGEKHLRWFENEVHHRDGEVVARVRKQLYVKRKPAR</sequence>
<evidence type="ECO:0008006" key="4">
    <source>
        <dbReference type="Google" id="ProtNLM"/>
    </source>
</evidence>
<proteinExistence type="predicted"/>
<reference evidence="2 3" key="1">
    <citation type="journal article" date="2005" name="Nucleic Acids Res.">
        <title>The genome sequence of Xanthomonas oryzae pathovar oryzae KACC10331, the bacterial blight pathogen of rice.</title>
        <authorList>
            <person name="Lee B.M."/>
            <person name="Park Y.J."/>
            <person name="Park D.S."/>
            <person name="Kang H.W."/>
            <person name="Kim J.G."/>
            <person name="Song E.S."/>
            <person name="Park I.C."/>
            <person name="Yoon U.H."/>
            <person name="Hahn J.H."/>
            <person name="Koo B.S."/>
            <person name="Lee G.B."/>
            <person name="Kim H."/>
            <person name="Park H.S."/>
            <person name="Yoon K.O."/>
            <person name="Kim J.H."/>
            <person name="Jung C.H."/>
            <person name="Koh N.H."/>
            <person name="Seo J.S."/>
            <person name="Go S.J."/>
        </authorList>
    </citation>
    <scope>NUCLEOTIDE SEQUENCE [LARGE SCALE GENOMIC DNA]</scope>
    <source>
        <strain evidence="3">KACC10331 / KXO85</strain>
    </source>
</reference>
<keyword evidence="3" id="KW-1185">Reference proteome</keyword>
<dbReference type="InterPro" id="IPR029069">
    <property type="entry name" value="HotDog_dom_sf"/>
</dbReference>
<keyword evidence="1" id="KW-0812">Transmembrane</keyword>
<dbReference type="InterPro" id="IPR027961">
    <property type="entry name" value="DUF4442"/>
</dbReference>